<dbReference type="InterPro" id="IPR006108">
    <property type="entry name" value="3HC_DH_C"/>
</dbReference>
<organism evidence="8 10">
    <name type="scientific">Aneurinibacillus migulanus</name>
    <name type="common">Bacillus migulanus</name>
    <dbReference type="NCBI Taxonomy" id="47500"/>
    <lineage>
        <taxon>Bacteria</taxon>
        <taxon>Bacillati</taxon>
        <taxon>Bacillota</taxon>
        <taxon>Bacilli</taxon>
        <taxon>Bacillales</taxon>
        <taxon>Paenibacillaceae</taxon>
        <taxon>Aneurinibacillus group</taxon>
        <taxon>Aneurinibacillus</taxon>
    </lineage>
</organism>
<dbReference type="OrthoDB" id="9815331at2"/>
<sequence length="310" mass="34653">MIQQAAVIGAGVMGHGIAQLYAQAGIPVFLYDLEENYLEKARKAIKANLILQVQRGVLTEVESERAVACITYTTDLEEAVRTADFVTEAIPEVIEWKWELYEKLESCMKPTAVIASNTSTIPVSRLAEKMSTPERMMITHFFNPAQLVPLVEVVRHERTEEKIVQTTMEVMRMIGKSPVLLKKEVPGFIANRLQAAVVREALHLLEEGVAEAKDIDLAVTEGPGFRWAFIGPIETADFGGLDTWKRVVDNLAPELSQSRQAPEFLNTLVDAGHLGAKSGQGIYEYEEISVSEKIKERDDKFIELLKVKQR</sequence>
<feature type="binding site" evidence="5">
    <location>
        <position position="92"/>
    </location>
    <ligand>
        <name>NAD(+)</name>
        <dbReference type="ChEBI" id="CHEBI:57540"/>
    </ligand>
</feature>
<dbReference type="InterPro" id="IPR013328">
    <property type="entry name" value="6PGD_dom2"/>
</dbReference>
<feature type="binding site" evidence="5">
    <location>
        <position position="97"/>
    </location>
    <ligand>
        <name>NAD(+)</name>
        <dbReference type="ChEBI" id="CHEBI:57540"/>
    </ligand>
</feature>
<evidence type="ECO:0000313" key="9">
    <source>
        <dbReference type="EMBL" id="SDI58982.1"/>
    </source>
</evidence>
<dbReference type="Proteomes" id="UP000182836">
    <property type="component" value="Unassembled WGS sequence"/>
</dbReference>
<dbReference type="AlphaFoldDB" id="A0A0D1X9C6"/>
<dbReference type="GO" id="GO:0019605">
    <property type="term" value="P:butyrate metabolic process"/>
    <property type="evidence" value="ECO:0007669"/>
    <property type="project" value="UniProtKB-UniPathway"/>
</dbReference>
<dbReference type="Proteomes" id="UP000037269">
    <property type="component" value="Unassembled WGS sequence"/>
</dbReference>
<keyword evidence="10" id="KW-1185">Reference proteome</keyword>
<dbReference type="Gene3D" id="3.40.50.720">
    <property type="entry name" value="NAD(P)-binding Rossmann-like Domain"/>
    <property type="match status" value="1"/>
</dbReference>
<feature type="binding site" evidence="5">
    <location>
        <position position="119"/>
    </location>
    <ligand>
        <name>NAD(+)</name>
        <dbReference type="ChEBI" id="CHEBI:57540"/>
    </ligand>
</feature>
<dbReference type="InterPro" id="IPR006180">
    <property type="entry name" value="3-OHacyl-CoA_DH_CS"/>
</dbReference>
<evidence type="ECO:0000259" key="6">
    <source>
        <dbReference type="Pfam" id="PF00725"/>
    </source>
</evidence>
<keyword evidence="3" id="KW-0560">Oxidoreductase</keyword>
<dbReference type="PANTHER" id="PTHR48075:SF5">
    <property type="entry name" value="3-HYDROXYBUTYRYL-COA DEHYDROGENASE"/>
    <property type="match status" value="1"/>
</dbReference>
<evidence type="ECO:0000256" key="1">
    <source>
        <dbReference type="ARBA" id="ARBA00005086"/>
    </source>
</evidence>
<dbReference type="EMBL" id="FNED01000005">
    <property type="protein sequence ID" value="SDI58982.1"/>
    <property type="molecule type" value="Genomic_DNA"/>
</dbReference>
<dbReference type="Pfam" id="PF02737">
    <property type="entry name" value="3HCDH_N"/>
    <property type="match status" value="1"/>
</dbReference>
<dbReference type="Gene3D" id="1.10.1040.10">
    <property type="entry name" value="N-(1-d-carboxylethyl)-l-norvaline Dehydrogenase, domain 2"/>
    <property type="match status" value="1"/>
</dbReference>
<dbReference type="InterPro" id="IPR022694">
    <property type="entry name" value="3-OHacyl-CoA_DH"/>
</dbReference>
<evidence type="ECO:0000256" key="5">
    <source>
        <dbReference type="PIRSR" id="PIRSR000105-2"/>
    </source>
</evidence>
<dbReference type="GeneID" id="42303673"/>
<evidence type="ECO:0000256" key="2">
    <source>
        <dbReference type="ARBA" id="ARBA00009463"/>
    </source>
</evidence>
<evidence type="ECO:0000256" key="4">
    <source>
        <dbReference type="PIRSR" id="PIRSR000105-1"/>
    </source>
</evidence>
<feature type="binding site" evidence="5">
    <location>
        <position position="32"/>
    </location>
    <ligand>
        <name>NAD(+)</name>
        <dbReference type="ChEBI" id="CHEBI:57540"/>
    </ligand>
</feature>
<name>A0A0D1X9C6_ANEMI</name>
<proteinExistence type="inferred from homology"/>
<feature type="binding site" evidence="5">
    <location>
        <position position="277"/>
    </location>
    <ligand>
        <name>NAD(+)</name>
        <dbReference type="ChEBI" id="CHEBI:57540"/>
    </ligand>
</feature>
<reference evidence="8 10" key="1">
    <citation type="submission" date="2015-07" db="EMBL/GenBank/DDBJ databases">
        <title>Fjat-14205 dsm 2895.</title>
        <authorList>
            <person name="Liu B."/>
            <person name="Wang J."/>
            <person name="Zhu Y."/>
            <person name="Liu G."/>
            <person name="Chen Q."/>
            <person name="Chen Z."/>
            <person name="Lan J."/>
            <person name="Che J."/>
            <person name="Ge C."/>
            <person name="Shi H."/>
            <person name="Pan Z."/>
            <person name="Liu X."/>
        </authorList>
    </citation>
    <scope>NUCLEOTIDE SEQUENCE [LARGE SCALE GENOMIC DNA]</scope>
    <source>
        <strain evidence="8 10">DSM 2895</strain>
    </source>
</reference>
<protein>
    <submittedName>
        <fullName evidence="8">3-hydroxybutyryl-CoA dehydrogenase</fullName>
    </submittedName>
</protein>
<dbReference type="GO" id="GO:0016616">
    <property type="term" value="F:oxidoreductase activity, acting on the CH-OH group of donors, NAD or NADP as acceptor"/>
    <property type="evidence" value="ECO:0007669"/>
    <property type="project" value="InterPro"/>
</dbReference>
<evidence type="ECO:0000313" key="11">
    <source>
        <dbReference type="Proteomes" id="UP000182836"/>
    </source>
</evidence>
<feature type="binding site" evidence="5">
    <location>
        <position position="143"/>
    </location>
    <ligand>
        <name>NAD(+)</name>
        <dbReference type="ChEBI" id="CHEBI:57540"/>
    </ligand>
</feature>
<feature type="domain" description="3-hydroxyacyl-CoA dehydrogenase NAD binding" evidence="7">
    <location>
        <begin position="5"/>
        <end position="183"/>
    </location>
</feature>
<dbReference type="FunFam" id="3.40.50.720:FF:000009">
    <property type="entry name" value="Fatty oxidation complex, alpha subunit"/>
    <property type="match status" value="1"/>
</dbReference>
<evidence type="ECO:0000313" key="10">
    <source>
        <dbReference type="Proteomes" id="UP000037269"/>
    </source>
</evidence>
<dbReference type="UniPathway" id="UPA00863"/>
<dbReference type="InterPro" id="IPR006176">
    <property type="entry name" value="3-OHacyl-CoA_DH_NAD-bd"/>
</dbReference>
<reference evidence="9 11" key="2">
    <citation type="submission" date="2016-10" db="EMBL/GenBank/DDBJ databases">
        <authorList>
            <person name="de Groot N.N."/>
        </authorList>
    </citation>
    <scope>NUCLEOTIDE SEQUENCE [LARGE SCALE GENOMIC DNA]</scope>
    <source>
        <strain evidence="9 11">DSM 2895</strain>
    </source>
</reference>
<dbReference type="RefSeq" id="WP_043063884.1">
    <property type="nucleotide sequence ID" value="NZ_BJOA01000074.1"/>
</dbReference>
<dbReference type="PROSITE" id="PS00067">
    <property type="entry name" value="3HCDH"/>
    <property type="match status" value="1"/>
</dbReference>
<keyword evidence="5" id="KW-0520">NAD</keyword>
<dbReference type="GO" id="GO:0070403">
    <property type="term" value="F:NAD+ binding"/>
    <property type="evidence" value="ECO:0007669"/>
    <property type="project" value="InterPro"/>
</dbReference>
<accession>A0A0D1X9C6</accession>
<evidence type="ECO:0000256" key="3">
    <source>
        <dbReference type="ARBA" id="ARBA00023002"/>
    </source>
</evidence>
<comment type="similarity">
    <text evidence="2">Belongs to the 3-hydroxyacyl-CoA dehydrogenase family.</text>
</comment>
<dbReference type="PATRIC" id="fig|47500.12.peg.4157"/>
<feature type="site" description="Important for catalytic activity" evidence="4">
    <location>
        <position position="140"/>
    </location>
</feature>
<dbReference type="SUPFAM" id="SSF51735">
    <property type="entry name" value="NAD(P)-binding Rossmann-fold domains"/>
    <property type="match status" value="1"/>
</dbReference>
<dbReference type="InterPro" id="IPR036291">
    <property type="entry name" value="NAD(P)-bd_dom_sf"/>
</dbReference>
<evidence type="ECO:0000313" key="8">
    <source>
        <dbReference type="EMBL" id="KON99234.1"/>
    </source>
</evidence>
<dbReference type="SUPFAM" id="SSF48179">
    <property type="entry name" value="6-phosphogluconate dehydrogenase C-terminal domain-like"/>
    <property type="match status" value="1"/>
</dbReference>
<evidence type="ECO:0000259" key="7">
    <source>
        <dbReference type="Pfam" id="PF02737"/>
    </source>
</evidence>
<dbReference type="EMBL" id="LGUG01000002">
    <property type="protein sequence ID" value="KON99234.1"/>
    <property type="molecule type" value="Genomic_DNA"/>
</dbReference>
<gene>
    <name evidence="8" type="ORF">AF333_00385</name>
    <name evidence="9" type="ORF">SAMN04487909_105212</name>
</gene>
<dbReference type="InterPro" id="IPR008927">
    <property type="entry name" value="6-PGluconate_DH-like_C_sf"/>
</dbReference>
<dbReference type="STRING" id="47500.AF333_00385"/>
<comment type="pathway">
    <text evidence="1">Lipid metabolism; butanoate metabolism.</text>
</comment>
<dbReference type="PANTHER" id="PTHR48075">
    <property type="entry name" value="3-HYDROXYACYL-COA DEHYDROGENASE FAMILY PROTEIN"/>
    <property type="match status" value="1"/>
</dbReference>
<feature type="domain" description="3-hydroxyacyl-CoA dehydrogenase C-terminal" evidence="6">
    <location>
        <begin position="187"/>
        <end position="285"/>
    </location>
</feature>
<dbReference type="PIRSF" id="PIRSF000105">
    <property type="entry name" value="HCDH"/>
    <property type="match status" value="1"/>
</dbReference>
<dbReference type="Pfam" id="PF00725">
    <property type="entry name" value="3HCDH"/>
    <property type="match status" value="1"/>
</dbReference>
<feature type="binding site" evidence="5">
    <location>
        <begin position="9"/>
        <end position="14"/>
    </location>
    <ligand>
        <name>NAD(+)</name>
        <dbReference type="ChEBI" id="CHEBI:57540"/>
    </ligand>
</feature>